<name>A0ABQ9DVT4_9PASS</name>
<evidence type="ECO:0000313" key="2">
    <source>
        <dbReference type="Proteomes" id="UP001145742"/>
    </source>
</evidence>
<keyword evidence="2" id="KW-1185">Reference proteome</keyword>
<dbReference type="EMBL" id="WHWB01032255">
    <property type="protein sequence ID" value="KAJ7426285.1"/>
    <property type="molecule type" value="Genomic_DNA"/>
</dbReference>
<sequence length="104" mass="11381">MKKNALVVSAVAYYFAALDSNSYWSTNISGTAALNGAYFIQAMLVHSQSPFFIRFLYRPDGADEGMGSYAVPTMGISFYAIPALEKDSYVVHTVERDSNVAHLA</sequence>
<evidence type="ECO:0000313" key="1">
    <source>
        <dbReference type="EMBL" id="KAJ7426285.1"/>
    </source>
</evidence>
<gene>
    <name evidence="1" type="ORF">WISP_17378</name>
</gene>
<accession>A0ABQ9DVT4</accession>
<dbReference type="Proteomes" id="UP001145742">
    <property type="component" value="Unassembled WGS sequence"/>
</dbReference>
<comment type="caution">
    <text evidence="1">The sequence shown here is derived from an EMBL/GenBank/DDBJ whole genome shotgun (WGS) entry which is preliminary data.</text>
</comment>
<reference evidence="1" key="1">
    <citation type="submission" date="2019-10" db="EMBL/GenBank/DDBJ databases">
        <authorList>
            <person name="Soares A.E.R."/>
            <person name="Aleixo A."/>
            <person name="Schneider P."/>
            <person name="Miyaki C.Y."/>
            <person name="Schneider M.P."/>
            <person name="Mello C."/>
            <person name="Vasconcelos A.T.R."/>
        </authorList>
    </citation>
    <scope>NUCLEOTIDE SEQUENCE</scope>
    <source>
        <tissue evidence="1">Muscle</tissue>
    </source>
</reference>
<protein>
    <submittedName>
        <fullName evidence="1">Uncharacterized protein</fullName>
    </submittedName>
</protein>
<organism evidence="1 2">
    <name type="scientific">Willisornis vidua</name>
    <name type="common">Xingu scale-backed antbird</name>
    <dbReference type="NCBI Taxonomy" id="1566151"/>
    <lineage>
        <taxon>Eukaryota</taxon>
        <taxon>Metazoa</taxon>
        <taxon>Chordata</taxon>
        <taxon>Craniata</taxon>
        <taxon>Vertebrata</taxon>
        <taxon>Euteleostomi</taxon>
        <taxon>Archelosauria</taxon>
        <taxon>Archosauria</taxon>
        <taxon>Dinosauria</taxon>
        <taxon>Saurischia</taxon>
        <taxon>Theropoda</taxon>
        <taxon>Coelurosauria</taxon>
        <taxon>Aves</taxon>
        <taxon>Neognathae</taxon>
        <taxon>Neoaves</taxon>
        <taxon>Telluraves</taxon>
        <taxon>Australaves</taxon>
        <taxon>Passeriformes</taxon>
        <taxon>Thamnophilidae</taxon>
        <taxon>Willisornis</taxon>
    </lineage>
</organism>
<proteinExistence type="predicted"/>